<feature type="region of interest" description="Disordered" evidence="1">
    <location>
        <begin position="1"/>
        <end position="43"/>
    </location>
</feature>
<name>L9KQI3_TUPCH</name>
<dbReference type="Proteomes" id="UP000011518">
    <property type="component" value="Unassembled WGS sequence"/>
</dbReference>
<feature type="compositionally biased region" description="Low complexity" evidence="1">
    <location>
        <begin position="422"/>
        <end position="431"/>
    </location>
</feature>
<evidence type="ECO:0000313" key="2">
    <source>
        <dbReference type="EMBL" id="ELW63442.1"/>
    </source>
</evidence>
<dbReference type="AlphaFoldDB" id="L9KQI3"/>
<keyword evidence="3" id="KW-1185">Reference proteome</keyword>
<sequence>MEEARLGLAFAAPYADSPREREGCGHRPLPEGLGPAPRSPSLLEGAWDGTTALEAPGRVYSPKTRSGPRPGGLTVTRMELPTSGGWPVWGLPSPAGPLITWLLLTEVFALHAQELGLSCGQWATTAALPWLPHLIPTFSPGAGGSPEPSPSRVAVLGEEQKQVILADLDAGSTGTPFRSTSVDVWSAVLHQRLLGDPSGRTCIRLYFSEGPEAWQHDLTKFTELEITAQSPPGRQAPPAVARARHPAPLAVPVPSLMVHGHSGPPWHVCRAHSLAWRLCQATRLRGPGRDVHPGRGTQPCSRLRLGKPSGNTAIQIMRTDLASLRPGSFPPVHTGGGLGLRLGFGQILKAPRCCPCPALPASEQPQALLTEPGVPEPGVLMQPTAGKQQLRIKARGHGGNGAGTYSRTRSLQPPSRGPGQPPGSSRLPGRSRQSHWLRLRGCSCDDAHALAGSSGCRAEMAQSLSTSVTLPGPREAAPYPSPPVTVLSFVINKQAGVNALVGPVSNPACSGSGGSQAISPGIGDAVGLTRLLPGSCPPATPTANITSRVASHVTSSVTSYVAAIISRVAPALEAASCGGDLPGSLVPGQHNLHLVGPHGPGASTGTHTNVVCSRNASYYCCQHLTIIVTSIAITTTSTTIITTITVSEVLVSDLPDVGVPGPRPPVEGTLGKKWSRASLCTRAGRGGLTAAGPARGAATWRLRNEKASPTTMVMELDWPGSALRDTEAPLLSCHTQTLRPSPPAEQLQGPMDHFHFLLPGETSVCERRCLAVRASCHDCRTHGAPDTETESKKGAEGWGEQQPSSKHGPGSSPQRTSESITSLNR</sequence>
<reference evidence="3" key="1">
    <citation type="submission" date="2012-07" db="EMBL/GenBank/DDBJ databases">
        <title>Genome of the Chinese tree shrew, a rising model animal genetically related to primates.</title>
        <authorList>
            <person name="Zhang G."/>
            <person name="Fan Y."/>
            <person name="Yao Y."/>
            <person name="Huang Z."/>
        </authorList>
    </citation>
    <scope>NUCLEOTIDE SEQUENCE [LARGE SCALE GENOMIC DNA]</scope>
</reference>
<accession>L9KQI3</accession>
<feature type="compositionally biased region" description="Basic and acidic residues" evidence="1">
    <location>
        <begin position="780"/>
        <end position="795"/>
    </location>
</feature>
<protein>
    <submittedName>
        <fullName evidence="2">Uncharacterized protein</fullName>
    </submittedName>
</protein>
<evidence type="ECO:0000256" key="1">
    <source>
        <dbReference type="SAM" id="MobiDB-lite"/>
    </source>
</evidence>
<dbReference type="InParanoid" id="L9KQI3"/>
<feature type="region of interest" description="Disordered" evidence="1">
    <location>
        <begin position="287"/>
        <end position="308"/>
    </location>
</feature>
<feature type="region of interest" description="Disordered" evidence="1">
    <location>
        <begin position="780"/>
        <end position="825"/>
    </location>
</feature>
<gene>
    <name evidence="2" type="ORF">TREES_T100016071</name>
</gene>
<organism evidence="2 3">
    <name type="scientific">Tupaia chinensis</name>
    <name type="common">Chinese tree shrew</name>
    <name type="synonym">Tupaia belangeri chinensis</name>
    <dbReference type="NCBI Taxonomy" id="246437"/>
    <lineage>
        <taxon>Eukaryota</taxon>
        <taxon>Metazoa</taxon>
        <taxon>Chordata</taxon>
        <taxon>Craniata</taxon>
        <taxon>Vertebrata</taxon>
        <taxon>Euteleostomi</taxon>
        <taxon>Mammalia</taxon>
        <taxon>Eutheria</taxon>
        <taxon>Euarchontoglires</taxon>
        <taxon>Scandentia</taxon>
        <taxon>Tupaiidae</taxon>
        <taxon>Tupaia</taxon>
    </lineage>
</organism>
<evidence type="ECO:0000313" key="3">
    <source>
        <dbReference type="Proteomes" id="UP000011518"/>
    </source>
</evidence>
<proteinExistence type="predicted"/>
<dbReference type="EMBL" id="KB320776">
    <property type="protein sequence ID" value="ELW63442.1"/>
    <property type="molecule type" value="Genomic_DNA"/>
</dbReference>
<feature type="compositionally biased region" description="Basic and acidic residues" evidence="1">
    <location>
        <begin position="17"/>
        <end position="29"/>
    </location>
</feature>
<feature type="region of interest" description="Disordered" evidence="1">
    <location>
        <begin position="368"/>
        <end position="432"/>
    </location>
</feature>
<reference evidence="3" key="2">
    <citation type="journal article" date="2013" name="Nat. Commun.">
        <title>Genome of the Chinese tree shrew.</title>
        <authorList>
            <person name="Fan Y."/>
            <person name="Huang Z.Y."/>
            <person name="Cao C.C."/>
            <person name="Chen C.S."/>
            <person name="Chen Y.X."/>
            <person name="Fan D.D."/>
            <person name="He J."/>
            <person name="Hou H.L."/>
            <person name="Hu L."/>
            <person name="Hu X.T."/>
            <person name="Jiang X.T."/>
            <person name="Lai R."/>
            <person name="Lang Y.S."/>
            <person name="Liang B."/>
            <person name="Liao S.G."/>
            <person name="Mu D."/>
            <person name="Ma Y.Y."/>
            <person name="Niu Y.Y."/>
            <person name="Sun X.Q."/>
            <person name="Xia J.Q."/>
            <person name="Xiao J."/>
            <person name="Xiong Z.Q."/>
            <person name="Xu L."/>
            <person name="Yang L."/>
            <person name="Zhang Y."/>
            <person name="Zhao W."/>
            <person name="Zhao X.D."/>
            <person name="Zheng Y.T."/>
            <person name="Zhou J.M."/>
            <person name="Zhu Y.B."/>
            <person name="Zhang G.J."/>
            <person name="Wang J."/>
            <person name="Yao Y.G."/>
        </authorList>
    </citation>
    <scope>NUCLEOTIDE SEQUENCE [LARGE SCALE GENOMIC DNA]</scope>
</reference>
<feature type="compositionally biased region" description="Polar residues" evidence="1">
    <location>
        <begin position="801"/>
        <end position="825"/>
    </location>
</feature>